<proteinExistence type="predicted"/>
<evidence type="ECO:0000256" key="1">
    <source>
        <dbReference type="SAM" id="Phobius"/>
    </source>
</evidence>
<evidence type="ECO:0000313" key="2">
    <source>
        <dbReference type="EMBL" id="MFC7267940.1"/>
    </source>
</evidence>
<keyword evidence="3" id="KW-1185">Reference proteome</keyword>
<dbReference type="RefSeq" id="WP_262872861.1">
    <property type="nucleotide sequence ID" value="NZ_BAABKW010000018.1"/>
</dbReference>
<dbReference type="Pfam" id="PF06772">
    <property type="entry name" value="LtrA"/>
    <property type="match status" value="1"/>
</dbReference>
<dbReference type="EMBL" id="JBHTBE010000001">
    <property type="protein sequence ID" value="MFC7267940.1"/>
    <property type="molecule type" value="Genomic_DNA"/>
</dbReference>
<dbReference type="InterPro" id="IPR010640">
    <property type="entry name" value="Low_temperature_requirement_A"/>
</dbReference>
<keyword evidence="1" id="KW-1133">Transmembrane helix</keyword>
<feature type="transmembrane region" description="Helical" evidence="1">
    <location>
        <begin position="53"/>
        <end position="74"/>
    </location>
</feature>
<feature type="transmembrane region" description="Helical" evidence="1">
    <location>
        <begin position="249"/>
        <end position="267"/>
    </location>
</feature>
<organism evidence="2 3">
    <name type="scientific">Microbacterium fluvii</name>
    <dbReference type="NCBI Taxonomy" id="415215"/>
    <lineage>
        <taxon>Bacteria</taxon>
        <taxon>Bacillati</taxon>
        <taxon>Actinomycetota</taxon>
        <taxon>Actinomycetes</taxon>
        <taxon>Micrococcales</taxon>
        <taxon>Microbacteriaceae</taxon>
        <taxon>Microbacterium</taxon>
    </lineage>
</organism>
<accession>A0ABW2HEQ6</accession>
<feature type="transmembrane region" description="Helical" evidence="1">
    <location>
        <begin position="350"/>
        <end position="371"/>
    </location>
</feature>
<name>A0ABW2HEQ6_9MICO</name>
<keyword evidence="1" id="KW-0812">Transmembrane</keyword>
<sequence length="414" mass="44799">MSLNHHAGRMSGRDPHEAHRAATPLELLFDLTFVVAFSQVSTQTAHYLEIGDLTTAFGGFAFTIFGATWAWINYSWLASAYDNDDVFFRLATLVEMIGVIVFALGVPPAFHSIAEGEHLDNALIIAGYVVMRIAGVALWLRAARHDPAHRATCLAYAKNIVIAQVLWIALVIIDLPIGPTFAIAGVLILFELAGPFWAETRHGRTPWHAHHIAERYGLLVIIALGEVVLGTILTISAGVEQYGWTMETVLLTAGAATLAFALWWTYFSIPFGELLEAHRERAFLFGYLHYFVFAAIVGIGAGLHTGAQVIAHDAHVDAVFAVSAVAVPVVLYEFVIFLLYALLVGRLDPFHVWLFAGAVAMLAVAIGSVALGASLGAGLVILACSPVVIVVGYETVGWRHGRDLLARATADRSH</sequence>
<feature type="transmembrane region" description="Helical" evidence="1">
    <location>
        <begin position="179"/>
        <end position="198"/>
    </location>
</feature>
<evidence type="ECO:0000313" key="3">
    <source>
        <dbReference type="Proteomes" id="UP001596507"/>
    </source>
</evidence>
<comment type="caution">
    <text evidence="2">The sequence shown here is derived from an EMBL/GenBank/DDBJ whole genome shotgun (WGS) entry which is preliminary data.</text>
</comment>
<gene>
    <name evidence="2" type="ORF">ACFQRL_03070</name>
</gene>
<feature type="transmembrane region" description="Helical" evidence="1">
    <location>
        <begin position="86"/>
        <end position="110"/>
    </location>
</feature>
<keyword evidence="1" id="KW-0472">Membrane</keyword>
<feature type="transmembrane region" description="Helical" evidence="1">
    <location>
        <begin position="287"/>
        <end position="307"/>
    </location>
</feature>
<protein>
    <submittedName>
        <fullName evidence="2">Low temperature requirement protein A</fullName>
    </submittedName>
</protein>
<feature type="transmembrane region" description="Helical" evidence="1">
    <location>
        <begin position="218"/>
        <end position="237"/>
    </location>
</feature>
<reference evidence="3" key="1">
    <citation type="journal article" date="2019" name="Int. J. Syst. Evol. Microbiol.">
        <title>The Global Catalogue of Microorganisms (GCM) 10K type strain sequencing project: providing services to taxonomists for standard genome sequencing and annotation.</title>
        <authorList>
            <consortium name="The Broad Institute Genomics Platform"/>
            <consortium name="The Broad Institute Genome Sequencing Center for Infectious Disease"/>
            <person name="Wu L."/>
            <person name="Ma J."/>
        </authorList>
    </citation>
    <scope>NUCLEOTIDE SEQUENCE [LARGE SCALE GENOMIC DNA]</scope>
    <source>
        <strain evidence="3">CGMCC 1.15772</strain>
    </source>
</reference>
<feature type="transmembrane region" description="Helical" evidence="1">
    <location>
        <begin position="319"/>
        <end position="343"/>
    </location>
</feature>
<dbReference type="PANTHER" id="PTHR36840:SF1">
    <property type="entry name" value="BLL5714 PROTEIN"/>
    <property type="match status" value="1"/>
</dbReference>
<feature type="transmembrane region" description="Helical" evidence="1">
    <location>
        <begin position="122"/>
        <end position="141"/>
    </location>
</feature>
<dbReference type="Proteomes" id="UP001596507">
    <property type="component" value="Unassembled WGS sequence"/>
</dbReference>
<dbReference type="PANTHER" id="PTHR36840">
    <property type="entry name" value="BLL5714 PROTEIN"/>
    <property type="match status" value="1"/>
</dbReference>
<feature type="transmembrane region" description="Helical" evidence="1">
    <location>
        <begin position="377"/>
        <end position="396"/>
    </location>
</feature>
<feature type="transmembrane region" description="Helical" evidence="1">
    <location>
        <begin position="153"/>
        <end position="173"/>
    </location>
</feature>